<feature type="region of interest" description="Disordered" evidence="1">
    <location>
        <begin position="124"/>
        <end position="143"/>
    </location>
</feature>
<feature type="region of interest" description="Disordered" evidence="1">
    <location>
        <begin position="172"/>
        <end position="206"/>
    </location>
</feature>
<organism evidence="2 3">
    <name type="scientific">Lentinus tigrinus ALCF2SS1-6</name>
    <dbReference type="NCBI Taxonomy" id="1328759"/>
    <lineage>
        <taxon>Eukaryota</taxon>
        <taxon>Fungi</taxon>
        <taxon>Dikarya</taxon>
        <taxon>Basidiomycota</taxon>
        <taxon>Agaricomycotina</taxon>
        <taxon>Agaricomycetes</taxon>
        <taxon>Polyporales</taxon>
        <taxon>Polyporaceae</taxon>
        <taxon>Lentinus</taxon>
    </lineage>
</organism>
<accession>A0A5C2SHG6</accession>
<evidence type="ECO:0000256" key="1">
    <source>
        <dbReference type="SAM" id="MobiDB-lite"/>
    </source>
</evidence>
<dbReference type="EMBL" id="ML122257">
    <property type="protein sequence ID" value="RPD63193.1"/>
    <property type="molecule type" value="Genomic_DNA"/>
</dbReference>
<dbReference type="AlphaFoldDB" id="A0A5C2SHG6"/>
<reference evidence="2" key="1">
    <citation type="journal article" date="2018" name="Genome Biol. Evol.">
        <title>Genomics and development of Lentinus tigrinus, a white-rot wood-decaying mushroom with dimorphic fruiting bodies.</title>
        <authorList>
            <person name="Wu B."/>
            <person name="Xu Z."/>
            <person name="Knudson A."/>
            <person name="Carlson A."/>
            <person name="Chen N."/>
            <person name="Kovaka S."/>
            <person name="LaButti K."/>
            <person name="Lipzen A."/>
            <person name="Pennachio C."/>
            <person name="Riley R."/>
            <person name="Schakwitz W."/>
            <person name="Umezawa K."/>
            <person name="Ohm R.A."/>
            <person name="Grigoriev I.V."/>
            <person name="Nagy L.G."/>
            <person name="Gibbons J."/>
            <person name="Hibbett D."/>
        </authorList>
    </citation>
    <scope>NUCLEOTIDE SEQUENCE [LARGE SCALE GENOMIC DNA]</scope>
    <source>
        <strain evidence="2">ALCF2SS1-6</strain>
    </source>
</reference>
<sequence>MKTRIEDEITAMTHACEHICPVPRCLGLQAEPRWRPGQGQRTRSRGSLGDVVAHREPAGRTLGDPAVGSSRRPVAGFARRDFAQAGSGRRHTLLNSLGILLCAVPFAHRSLIYPSLSPPAFYSRAPLSSPPSQPSPSLQNKSPRLQLIPTTPAATMTVMTVVAPVPSPFNPAASRPRVSSPLAASAQARPVPSRQHSFPTSRPLRPFPSLAINSKLPARKPVKIIEPPANFKGTFVLSLTQAELSRQD</sequence>
<keyword evidence="3" id="KW-1185">Reference proteome</keyword>
<gene>
    <name evidence="2" type="ORF">L227DRAFT_609085</name>
</gene>
<protein>
    <submittedName>
        <fullName evidence="2">Uncharacterized protein</fullName>
    </submittedName>
</protein>
<evidence type="ECO:0000313" key="2">
    <source>
        <dbReference type="EMBL" id="RPD63193.1"/>
    </source>
</evidence>
<dbReference type="Proteomes" id="UP000313359">
    <property type="component" value="Unassembled WGS sequence"/>
</dbReference>
<dbReference type="OrthoDB" id="3255301at2759"/>
<feature type="region of interest" description="Disordered" evidence="1">
    <location>
        <begin position="33"/>
        <end position="71"/>
    </location>
</feature>
<evidence type="ECO:0000313" key="3">
    <source>
        <dbReference type="Proteomes" id="UP000313359"/>
    </source>
</evidence>
<name>A0A5C2SHG6_9APHY</name>
<proteinExistence type="predicted"/>